<evidence type="ECO:0000256" key="3">
    <source>
        <dbReference type="ARBA" id="ARBA00022833"/>
    </source>
</evidence>
<evidence type="ECO:0000256" key="4">
    <source>
        <dbReference type="PROSITE-ProRule" id="PRU00175"/>
    </source>
</evidence>
<proteinExistence type="predicted"/>
<evidence type="ECO:0000256" key="1">
    <source>
        <dbReference type="ARBA" id="ARBA00022723"/>
    </source>
</evidence>
<comment type="caution">
    <text evidence="6">The sequence shown here is derived from an EMBL/GenBank/DDBJ whole genome shotgun (WGS) entry which is preliminary data.</text>
</comment>
<accession>A0AA89BXL2</accession>
<dbReference type="Proteomes" id="UP001186944">
    <property type="component" value="Unassembled WGS sequence"/>
</dbReference>
<dbReference type="GO" id="GO:0031398">
    <property type="term" value="P:positive regulation of protein ubiquitination"/>
    <property type="evidence" value="ECO:0007669"/>
    <property type="project" value="TreeGrafter"/>
</dbReference>
<name>A0AA89BXL2_PINIB</name>
<evidence type="ECO:0000313" key="7">
    <source>
        <dbReference type="Proteomes" id="UP001186944"/>
    </source>
</evidence>
<organism evidence="6 7">
    <name type="scientific">Pinctada imbricata</name>
    <name type="common">Atlantic pearl-oyster</name>
    <name type="synonym">Pinctada martensii</name>
    <dbReference type="NCBI Taxonomy" id="66713"/>
    <lineage>
        <taxon>Eukaryota</taxon>
        <taxon>Metazoa</taxon>
        <taxon>Spiralia</taxon>
        <taxon>Lophotrochozoa</taxon>
        <taxon>Mollusca</taxon>
        <taxon>Bivalvia</taxon>
        <taxon>Autobranchia</taxon>
        <taxon>Pteriomorphia</taxon>
        <taxon>Pterioida</taxon>
        <taxon>Pterioidea</taxon>
        <taxon>Pteriidae</taxon>
        <taxon>Pinctada</taxon>
    </lineage>
</organism>
<dbReference type="EMBL" id="VSWD01000007">
    <property type="protein sequence ID" value="KAK3098144.1"/>
    <property type="molecule type" value="Genomic_DNA"/>
</dbReference>
<keyword evidence="7" id="KW-1185">Reference proteome</keyword>
<dbReference type="FunFam" id="1.10.1170.10:FF:000002">
    <property type="entry name" value="Baculoviral IAP repeat containing 7"/>
    <property type="match status" value="1"/>
</dbReference>
<evidence type="ECO:0000256" key="2">
    <source>
        <dbReference type="ARBA" id="ARBA00022771"/>
    </source>
</evidence>
<sequence length="263" mass="29141">MAACVAGNPPCYPHLQTPTGFTDGNKNVKYGITESSCDINRHHSPETFMSTSKIQSSDNGHLIASPSDECHFTQTSYPRQSKFLWSSTPNFPSIPCSEGAIGRSIDGDQRESLKGKFCLSTVSTNEGRNKFSIDVTDGAGISSSRTSDETEENSMFPHFKNDNSRLISFKDLSSVHHEKKHKLAWAGFFLTRKLDQANINTIKEEIRTLKERKLCKVCCEEDVSIVFLPCAHLVCCAQCAPAIQKCAVCRKLVKGTVRVSFSY</sequence>
<feature type="domain" description="RING-type" evidence="5">
    <location>
        <begin position="215"/>
        <end position="250"/>
    </location>
</feature>
<reference evidence="6" key="1">
    <citation type="submission" date="2019-08" db="EMBL/GenBank/DDBJ databases">
        <title>The improved chromosome-level genome for the pearl oyster Pinctada fucata martensii using PacBio sequencing and Hi-C.</title>
        <authorList>
            <person name="Zheng Z."/>
        </authorList>
    </citation>
    <scope>NUCLEOTIDE SEQUENCE</scope>
    <source>
        <strain evidence="6">ZZ-2019</strain>
        <tissue evidence="6">Adductor muscle</tissue>
    </source>
</reference>
<dbReference type="Pfam" id="PF13920">
    <property type="entry name" value="zf-C3HC4_3"/>
    <property type="match status" value="1"/>
</dbReference>
<dbReference type="InterPro" id="IPR050784">
    <property type="entry name" value="IAP"/>
</dbReference>
<dbReference type="PANTHER" id="PTHR10044">
    <property type="entry name" value="INHIBITOR OF APOPTOSIS"/>
    <property type="match status" value="1"/>
</dbReference>
<gene>
    <name evidence="6" type="ORF">FSP39_016596</name>
</gene>
<dbReference type="Gene3D" id="1.10.533.10">
    <property type="entry name" value="Death Domain, Fas"/>
    <property type="match status" value="1"/>
</dbReference>
<keyword evidence="2 4" id="KW-0863">Zinc-finger</keyword>
<dbReference type="InterPro" id="IPR001841">
    <property type="entry name" value="Znf_RING"/>
</dbReference>
<dbReference type="GO" id="GO:0051726">
    <property type="term" value="P:regulation of cell cycle"/>
    <property type="evidence" value="ECO:0007669"/>
    <property type="project" value="TreeGrafter"/>
</dbReference>
<dbReference type="GO" id="GO:0043066">
    <property type="term" value="P:negative regulation of apoptotic process"/>
    <property type="evidence" value="ECO:0007669"/>
    <property type="project" value="TreeGrafter"/>
</dbReference>
<dbReference type="PANTHER" id="PTHR10044:SF139">
    <property type="entry name" value="DEATH-ASSOCIATED INHIBITOR OF APOPTOSIS 2"/>
    <property type="match status" value="1"/>
</dbReference>
<dbReference type="AlphaFoldDB" id="A0AA89BXL2"/>
<dbReference type="Gene3D" id="1.10.1170.10">
    <property type="entry name" value="Inhibitor Of Apoptosis Protein (2mihbC-IAP-1), Chain A"/>
    <property type="match status" value="1"/>
</dbReference>
<keyword evidence="3" id="KW-0862">Zinc</keyword>
<dbReference type="GO" id="GO:0005634">
    <property type="term" value="C:nucleus"/>
    <property type="evidence" value="ECO:0007669"/>
    <property type="project" value="TreeGrafter"/>
</dbReference>
<evidence type="ECO:0000259" key="5">
    <source>
        <dbReference type="PROSITE" id="PS50089"/>
    </source>
</evidence>
<dbReference type="GO" id="GO:0005737">
    <property type="term" value="C:cytoplasm"/>
    <property type="evidence" value="ECO:0007669"/>
    <property type="project" value="TreeGrafter"/>
</dbReference>
<dbReference type="GO" id="GO:0008270">
    <property type="term" value="F:zinc ion binding"/>
    <property type="evidence" value="ECO:0007669"/>
    <property type="project" value="UniProtKB-KW"/>
</dbReference>
<protein>
    <recommendedName>
        <fullName evidence="5">RING-type domain-containing protein</fullName>
    </recommendedName>
</protein>
<keyword evidence="1" id="KW-0479">Metal-binding</keyword>
<evidence type="ECO:0000313" key="6">
    <source>
        <dbReference type="EMBL" id="KAK3098144.1"/>
    </source>
</evidence>
<dbReference type="SUPFAM" id="SSF57924">
    <property type="entry name" value="Inhibitor of apoptosis (IAP) repeat"/>
    <property type="match status" value="1"/>
</dbReference>
<dbReference type="GO" id="GO:0061630">
    <property type="term" value="F:ubiquitin protein ligase activity"/>
    <property type="evidence" value="ECO:0007669"/>
    <property type="project" value="TreeGrafter"/>
</dbReference>
<dbReference type="InterPro" id="IPR011029">
    <property type="entry name" value="DEATH-like_dom_sf"/>
</dbReference>
<dbReference type="GO" id="GO:0043027">
    <property type="term" value="F:cysteine-type endopeptidase inhibitor activity involved in apoptotic process"/>
    <property type="evidence" value="ECO:0007669"/>
    <property type="project" value="TreeGrafter"/>
</dbReference>
<dbReference type="PROSITE" id="PS50089">
    <property type="entry name" value="ZF_RING_2"/>
    <property type="match status" value="1"/>
</dbReference>